<evidence type="ECO:0000313" key="1">
    <source>
        <dbReference type="EMBL" id="KZP00586.1"/>
    </source>
</evidence>
<organism evidence="1 2">
    <name type="scientific">Calocera viscosa (strain TUFC12733)</name>
    <dbReference type="NCBI Taxonomy" id="1330018"/>
    <lineage>
        <taxon>Eukaryota</taxon>
        <taxon>Fungi</taxon>
        <taxon>Dikarya</taxon>
        <taxon>Basidiomycota</taxon>
        <taxon>Agaricomycotina</taxon>
        <taxon>Dacrymycetes</taxon>
        <taxon>Dacrymycetales</taxon>
        <taxon>Dacrymycetaceae</taxon>
        <taxon>Calocera</taxon>
    </lineage>
</organism>
<proteinExistence type="predicted"/>
<keyword evidence="2" id="KW-1185">Reference proteome</keyword>
<dbReference type="EMBL" id="KV417269">
    <property type="protein sequence ID" value="KZP00586.1"/>
    <property type="molecule type" value="Genomic_DNA"/>
</dbReference>
<name>A0A167R5R7_CALVF</name>
<protein>
    <submittedName>
        <fullName evidence="1">Uncharacterized protein</fullName>
    </submittedName>
</protein>
<accession>A0A167R5R7</accession>
<dbReference type="AlphaFoldDB" id="A0A167R5R7"/>
<dbReference type="OrthoDB" id="2124108at2759"/>
<reference evidence="1 2" key="1">
    <citation type="journal article" date="2016" name="Mol. Biol. Evol.">
        <title>Comparative Genomics of Early-Diverging Mushroom-Forming Fungi Provides Insights into the Origins of Lignocellulose Decay Capabilities.</title>
        <authorList>
            <person name="Nagy L.G."/>
            <person name="Riley R."/>
            <person name="Tritt A."/>
            <person name="Adam C."/>
            <person name="Daum C."/>
            <person name="Floudas D."/>
            <person name="Sun H."/>
            <person name="Yadav J.S."/>
            <person name="Pangilinan J."/>
            <person name="Larsson K.H."/>
            <person name="Matsuura K."/>
            <person name="Barry K."/>
            <person name="Labutti K."/>
            <person name="Kuo R."/>
            <person name="Ohm R.A."/>
            <person name="Bhattacharya S.S."/>
            <person name="Shirouzu T."/>
            <person name="Yoshinaga Y."/>
            <person name="Martin F.M."/>
            <person name="Grigoriev I.V."/>
            <person name="Hibbett D.S."/>
        </authorList>
    </citation>
    <scope>NUCLEOTIDE SEQUENCE [LARGE SCALE GENOMIC DNA]</scope>
    <source>
        <strain evidence="1 2">TUFC12733</strain>
    </source>
</reference>
<evidence type="ECO:0000313" key="2">
    <source>
        <dbReference type="Proteomes" id="UP000076738"/>
    </source>
</evidence>
<gene>
    <name evidence="1" type="ORF">CALVIDRAFT_595367</name>
</gene>
<sequence>MDFFAGLEIADEQDDTRLSREDRINRAFEESKRSYKNERVLTEPGWFNSDLSVEERLNSSSRALREVEWTVQQLYLQRKYGECLQMSIDFLDALDKMDDVSTGAPDEPRQELRRRELLDIGIRCALKVNDKRTAKELADRSRPSWRTNAGLACAAADAYVLASQPYDAITASLDAISFRGPIHPFLTPLCRAVGLLQAQHTHADMAGQSPELTAARELYAILHAFEQRARAGVSLSLSAKPAGAKSDALPAVPQPTEEQVQAWTKALSIPENDAVRLVKLCCNTDDASEEKDVPRSVRTL</sequence>
<dbReference type="Proteomes" id="UP000076738">
    <property type="component" value="Unassembled WGS sequence"/>
</dbReference>